<feature type="chain" id="PRO_5031384932" evidence="1">
    <location>
        <begin position="26"/>
        <end position="243"/>
    </location>
</feature>
<keyword evidence="4" id="KW-1185">Reference proteome</keyword>
<keyword evidence="1" id="KW-0732">Signal</keyword>
<dbReference type="Proteomes" id="UP000465810">
    <property type="component" value="Unassembled WGS sequence"/>
</dbReference>
<evidence type="ECO:0000256" key="1">
    <source>
        <dbReference type="SAM" id="SignalP"/>
    </source>
</evidence>
<dbReference type="InterPro" id="IPR021255">
    <property type="entry name" value="DUF2807"/>
</dbReference>
<dbReference type="Pfam" id="PF10988">
    <property type="entry name" value="DUF2807"/>
    <property type="match status" value="1"/>
</dbReference>
<evidence type="ECO:0000259" key="2">
    <source>
        <dbReference type="Pfam" id="PF10988"/>
    </source>
</evidence>
<gene>
    <name evidence="3" type="ORF">GR702_02180</name>
</gene>
<evidence type="ECO:0000313" key="3">
    <source>
        <dbReference type="EMBL" id="MYL96582.1"/>
    </source>
</evidence>
<name>A0A7X4GDF5_9SPHN</name>
<evidence type="ECO:0000313" key="4">
    <source>
        <dbReference type="Proteomes" id="UP000465810"/>
    </source>
</evidence>
<feature type="domain" description="Putative auto-transporter adhesin head GIN" evidence="2">
    <location>
        <begin position="76"/>
        <end position="226"/>
    </location>
</feature>
<dbReference type="AlphaFoldDB" id="A0A7X4GDF5"/>
<dbReference type="Gene3D" id="2.160.20.120">
    <property type="match status" value="1"/>
</dbReference>
<dbReference type="RefSeq" id="WP_160984288.1">
    <property type="nucleotide sequence ID" value="NZ_WVTD01000001.1"/>
</dbReference>
<sequence length="243" mass="25821">MLRKLLIVFASGVVLSIVAFSAAWAIGGDRFTAEMDANHSWTWTFDDEDGNGDDAKSNGPAATRTFAIQSGSQLAMEIPVELEFTRGDKAEMTVSGPARILDRLVWEDGRLSLKGSGNMRRGLKVRITAPEIAGLDLDAPGDVRMTGLQQESLRLNSRGAIDLEASGKVDRMFVTADGAGSIDLGKVEGRDATVRIDGVGDVTLGATGTVDVEINGAGNVTLVRKPATLRSQMNGIGDIDHDY</sequence>
<protein>
    <submittedName>
        <fullName evidence="3">DUF2807 domain-containing protein</fullName>
    </submittedName>
</protein>
<dbReference type="EMBL" id="WVTD01000001">
    <property type="protein sequence ID" value="MYL96582.1"/>
    <property type="molecule type" value="Genomic_DNA"/>
</dbReference>
<accession>A0A7X4GDF5</accession>
<reference evidence="3 4" key="1">
    <citation type="submission" date="2019-12" db="EMBL/GenBank/DDBJ databases">
        <authorList>
            <person name="Feng G."/>
            <person name="Zhu H."/>
        </authorList>
    </citation>
    <scope>NUCLEOTIDE SEQUENCE [LARGE SCALE GENOMIC DNA]</scope>
    <source>
        <strain evidence="3 4">FGD1</strain>
    </source>
</reference>
<feature type="signal peptide" evidence="1">
    <location>
        <begin position="1"/>
        <end position="25"/>
    </location>
</feature>
<comment type="caution">
    <text evidence="3">The sequence shown here is derived from an EMBL/GenBank/DDBJ whole genome shotgun (WGS) entry which is preliminary data.</text>
</comment>
<organism evidence="3 4">
    <name type="scientific">Novosphingobium silvae</name>
    <dbReference type="NCBI Taxonomy" id="2692619"/>
    <lineage>
        <taxon>Bacteria</taxon>
        <taxon>Pseudomonadati</taxon>
        <taxon>Pseudomonadota</taxon>
        <taxon>Alphaproteobacteria</taxon>
        <taxon>Sphingomonadales</taxon>
        <taxon>Sphingomonadaceae</taxon>
        <taxon>Novosphingobium</taxon>
    </lineage>
</organism>
<proteinExistence type="predicted"/>